<gene>
    <name evidence="2" type="ORF">ACFOEO_03425</name>
</gene>
<name>A0ABV7N3J3_9STAP</name>
<evidence type="ECO:0000313" key="3">
    <source>
        <dbReference type="Proteomes" id="UP001595637"/>
    </source>
</evidence>
<keyword evidence="1" id="KW-1133">Transmembrane helix</keyword>
<organism evidence="2 3">
    <name type="scientific">Salinicoccus sesuvii</name>
    <dbReference type="NCBI Taxonomy" id="868281"/>
    <lineage>
        <taxon>Bacteria</taxon>
        <taxon>Bacillati</taxon>
        <taxon>Bacillota</taxon>
        <taxon>Bacilli</taxon>
        <taxon>Bacillales</taxon>
        <taxon>Staphylococcaceae</taxon>
        <taxon>Salinicoccus</taxon>
    </lineage>
</organism>
<evidence type="ECO:0000256" key="1">
    <source>
        <dbReference type="SAM" id="Phobius"/>
    </source>
</evidence>
<accession>A0ABV7N3J3</accession>
<keyword evidence="3" id="KW-1185">Reference proteome</keyword>
<sequence length="51" mass="5544">MHIAIALTSGIFFLVLVGVGFDNWPLGILAGAFFAVTNFFVLRKKDDDGQT</sequence>
<dbReference type="RefSeq" id="WP_380651875.1">
    <property type="nucleotide sequence ID" value="NZ_JBHRVQ010000001.1"/>
</dbReference>
<evidence type="ECO:0000313" key="2">
    <source>
        <dbReference type="EMBL" id="MFC3387651.1"/>
    </source>
</evidence>
<dbReference type="Proteomes" id="UP001595637">
    <property type="component" value="Unassembled WGS sequence"/>
</dbReference>
<comment type="caution">
    <text evidence="2">The sequence shown here is derived from an EMBL/GenBank/DDBJ whole genome shotgun (WGS) entry which is preliminary data.</text>
</comment>
<feature type="transmembrane region" description="Helical" evidence="1">
    <location>
        <begin position="24"/>
        <end position="42"/>
    </location>
</feature>
<proteinExistence type="predicted"/>
<protein>
    <submittedName>
        <fullName evidence="2">Uncharacterized protein</fullName>
    </submittedName>
</protein>
<keyword evidence="1" id="KW-0472">Membrane</keyword>
<reference evidence="3" key="1">
    <citation type="journal article" date="2019" name="Int. J. Syst. Evol. Microbiol.">
        <title>The Global Catalogue of Microorganisms (GCM) 10K type strain sequencing project: providing services to taxonomists for standard genome sequencing and annotation.</title>
        <authorList>
            <consortium name="The Broad Institute Genomics Platform"/>
            <consortium name="The Broad Institute Genome Sequencing Center for Infectious Disease"/>
            <person name="Wu L."/>
            <person name="Ma J."/>
        </authorList>
    </citation>
    <scope>NUCLEOTIDE SEQUENCE [LARGE SCALE GENOMIC DNA]</scope>
    <source>
        <strain evidence="3">CCM 7756</strain>
    </source>
</reference>
<dbReference type="EMBL" id="JBHRVQ010000001">
    <property type="protein sequence ID" value="MFC3387651.1"/>
    <property type="molecule type" value="Genomic_DNA"/>
</dbReference>
<keyword evidence="1" id="KW-0812">Transmembrane</keyword>